<name>A0A1Q9CDV4_SYMMI</name>
<dbReference type="OrthoDB" id="444255at2759"/>
<keyword evidence="3" id="KW-1185">Reference proteome</keyword>
<dbReference type="PANTHER" id="PTHR43404:SF2">
    <property type="entry name" value="LIPOPOLYSACCHARIDE CHOLINEPHOSPHOTRANSFERASE LICD"/>
    <property type="match status" value="1"/>
</dbReference>
<dbReference type="PANTHER" id="PTHR43404">
    <property type="entry name" value="LIPOPOLYSACCHARIDE CHOLINEPHOSPHOTRANSFERASE LICD"/>
    <property type="match status" value="1"/>
</dbReference>
<sequence length="1212" mass="137461">MLDNVEGFEGLVEIGWDGATLIITPFGLQCRQLMMPCMAPHYKQAIAVSGTWKLHSRHVMWWAHSDGHLWTRRVSELNRHGAQVQLTFCPTAMGFQRGLSQWLTFVAASGLFEDFLWISQSYDEISQWLQDIATDAHSFVLVGIFGPCTKSTRAEKTRRVCLERGLDSGRGTNRLIKVANDWETERRKRFHYVIYADDNGAFTFRADCSPAGCGDIGTTPRKNETAPQFFQRLLLQHQPAVASPIMGDDSEPERMFICASTFDRKITAHHWSVRHHTLLVLEEFLEVSMLAATTCVLNELVEATYRGYTILYRPFQRAGNGTRYYEHRGNYIRNMHPCLPRKVADGWEDSQLVSWMRPQLSRCASEQLGPSVYLQQGRPVYACLKPPRKVDYSRFLPCTPWARPGDDDFCVKKPTANRRPKADGERFVDKFMRGMVGHGWPDLPRLDPAKARDRLCMLGRRNYKGLVRHYASRPAVNGKLAHLPDGFQCDDPCNALLFGAALQSQQPSHVVAAQPELQAIDWQTECMTSFLRSWSMMDLLGGGWSSMYELMQQEVERRSQSQLETRDPVALTAAVPPEIWESISILGRQSWGDFPCQVDTFVRLILPAVENSTLRAGRVHAAQTYIFSCAIESWLHPSMASVWAVIALIGRLGVNVEVASHTTKHGLRSNVSHCLHLKGAGPDEVHDFATLSFVAVVQRNLSAVALTAFDLKRDSTGANMKLLDVSLRAAQGLIDNMDYILPVHDSNQLDVNQAIFFRWNLLELLLHWVQFRGEWLDHMPSFTSRLLWQFYTCALPLRVFVLHIYRVFWPLLYCSLAVKYQVAEPYRIISDTDLSSFSTRALVKRVALLQSLPACDRGCFLDLSAAFAALALQAGQRQQESELYGYLGDTQLMLQSAFCESIIDCVRTRSDAELLRTTCGFLHRVAELPLVRQRRFQVLANAGEALGRTEFEGSRAATLLATLQNDNLWSRPFRLSPADEIETACVDKMDMDPISPARALSLYSMLSTVGQVLSRFGVEWFASHGTLLGAIRHAGQIPHDCDLDISIFSQDLHMLRNASVMLALQRNGYQLDYLPVQNLFTVWRVGQHTGTEVRGARAVNNMNMYRAALHIFVLFDFHETKQWKYETDRLKHRGWIMSEKDLLPLKLRPFGDASIPVPAQPEAYLDRMYGQDWNSTVRCMTALQEYPYYEPTPLTVAGMAQPTGPLEQVFYE</sequence>
<dbReference type="InterPro" id="IPR007074">
    <property type="entry name" value="LicD/FKTN/FKRP_NTP_transf"/>
</dbReference>
<dbReference type="AlphaFoldDB" id="A0A1Q9CDV4"/>
<dbReference type="GO" id="GO:0009100">
    <property type="term" value="P:glycoprotein metabolic process"/>
    <property type="evidence" value="ECO:0007669"/>
    <property type="project" value="UniProtKB-ARBA"/>
</dbReference>
<reference evidence="2 3" key="1">
    <citation type="submission" date="2016-02" db="EMBL/GenBank/DDBJ databases">
        <title>Genome analysis of coral dinoflagellate symbionts highlights evolutionary adaptations to a symbiotic lifestyle.</title>
        <authorList>
            <person name="Aranda M."/>
            <person name="Li Y."/>
            <person name="Liew Y.J."/>
            <person name="Baumgarten S."/>
            <person name="Simakov O."/>
            <person name="Wilson M."/>
            <person name="Piel J."/>
            <person name="Ashoor H."/>
            <person name="Bougouffa S."/>
            <person name="Bajic V.B."/>
            <person name="Ryu T."/>
            <person name="Ravasi T."/>
            <person name="Bayer T."/>
            <person name="Micklem G."/>
            <person name="Kim H."/>
            <person name="Bhak J."/>
            <person name="Lajeunesse T.C."/>
            <person name="Voolstra C.R."/>
        </authorList>
    </citation>
    <scope>NUCLEOTIDE SEQUENCE [LARGE SCALE GENOMIC DNA]</scope>
    <source>
        <strain evidence="2 3">CCMP2467</strain>
    </source>
</reference>
<evidence type="ECO:0000259" key="1">
    <source>
        <dbReference type="Pfam" id="PF04991"/>
    </source>
</evidence>
<protein>
    <recommendedName>
        <fullName evidence="1">LicD/FKTN/FKRP nucleotidyltransferase domain-containing protein</fullName>
    </recommendedName>
</protein>
<evidence type="ECO:0000313" key="3">
    <source>
        <dbReference type="Proteomes" id="UP000186817"/>
    </source>
</evidence>
<evidence type="ECO:0000313" key="2">
    <source>
        <dbReference type="EMBL" id="OLP81101.1"/>
    </source>
</evidence>
<accession>A0A1Q9CDV4</accession>
<proteinExistence type="predicted"/>
<dbReference type="Proteomes" id="UP000186817">
    <property type="component" value="Unassembled WGS sequence"/>
</dbReference>
<dbReference type="InterPro" id="IPR052942">
    <property type="entry name" value="LPS_cholinephosphotransferase"/>
</dbReference>
<organism evidence="2 3">
    <name type="scientific">Symbiodinium microadriaticum</name>
    <name type="common">Dinoflagellate</name>
    <name type="synonym">Zooxanthella microadriatica</name>
    <dbReference type="NCBI Taxonomy" id="2951"/>
    <lineage>
        <taxon>Eukaryota</taxon>
        <taxon>Sar</taxon>
        <taxon>Alveolata</taxon>
        <taxon>Dinophyceae</taxon>
        <taxon>Suessiales</taxon>
        <taxon>Symbiodiniaceae</taxon>
        <taxon>Symbiodinium</taxon>
    </lineage>
</organism>
<dbReference type="Pfam" id="PF04991">
    <property type="entry name" value="LicD"/>
    <property type="match status" value="1"/>
</dbReference>
<feature type="domain" description="LicD/FKTN/FKRP nucleotidyltransferase" evidence="1">
    <location>
        <begin position="1017"/>
        <end position="1057"/>
    </location>
</feature>
<gene>
    <name evidence="2" type="ORF">AK812_SmicGene38407</name>
</gene>
<comment type="caution">
    <text evidence="2">The sequence shown here is derived from an EMBL/GenBank/DDBJ whole genome shotgun (WGS) entry which is preliminary data.</text>
</comment>
<dbReference type="EMBL" id="LSRX01001312">
    <property type="protein sequence ID" value="OLP81101.1"/>
    <property type="molecule type" value="Genomic_DNA"/>
</dbReference>